<dbReference type="EMBL" id="JARGDH010000005">
    <property type="protein sequence ID" value="KAL0267171.1"/>
    <property type="molecule type" value="Genomic_DNA"/>
</dbReference>
<feature type="region of interest" description="Disordered" evidence="6">
    <location>
        <begin position="229"/>
        <end position="258"/>
    </location>
</feature>
<dbReference type="SMART" id="SM00487">
    <property type="entry name" value="DEXDc"/>
    <property type="match status" value="1"/>
</dbReference>
<evidence type="ECO:0000256" key="1">
    <source>
        <dbReference type="ARBA" id="ARBA00008792"/>
    </source>
</evidence>
<name>A0AAW2HBX4_9NEOP</name>
<dbReference type="InterPro" id="IPR011545">
    <property type="entry name" value="DEAD/DEAH_box_helicase_dom"/>
</dbReference>
<dbReference type="SUPFAM" id="SSF52540">
    <property type="entry name" value="P-loop containing nucleoside triphosphate hydrolases"/>
    <property type="match status" value="1"/>
</dbReference>
<dbReference type="InterPro" id="IPR002464">
    <property type="entry name" value="DNA/RNA_helicase_DEAH_CS"/>
</dbReference>
<proteinExistence type="inferred from homology"/>
<evidence type="ECO:0000259" key="7">
    <source>
        <dbReference type="PROSITE" id="PS51192"/>
    </source>
</evidence>
<dbReference type="InterPro" id="IPR014001">
    <property type="entry name" value="Helicase_ATP-bd"/>
</dbReference>
<evidence type="ECO:0000313" key="8">
    <source>
        <dbReference type="EMBL" id="KAL0267171.1"/>
    </source>
</evidence>
<sequence length="512" mass="57811">MGVKKKRFNWKARENRKVIIDNTSSSKIKLDFGDIRGKYDECNQLVLPSEKRPTKKQKEQGTTKILSKKQRKRLEKVIEKKKKKADRTSLLEALANVQTPAEELNSLTTVASIQTKGLKRHFMEMEKGNLEEDLANIEKKETVLNSIGGSKRKKRILNAILSKNKQEESVNDPNIVGMDDSASSADDSDDGGDDEVQIKEEVLENEDEEVEEVDGSGVKDVEIVEECVEIKQEDDKDGKTEKSEENSQKNEVAKPQQKTVSSKPAVYVSVFRSPEIQEARLKLPILAEEQVVMEVINENDVVIVAGETGSGKTTQVPQFLYEAGYARDGKIIGITQPRRVAAISMAKRVAEEMNLGTDEVSYLIRFEGNVTPQTKIKYMTDGVLLKEIQTDFMLSKYSVILLDEAHERNVYTDILIGLLSRIVPLRRKKENPLKLIIMSATLRVEDFTENTRLFKTAPPIVKVESRQYPVSIHFNRRTPADYLKECFYKTCKIHTKPPGGRYPGVCDRSAGS</sequence>
<comment type="caution">
    <text evidence="8">The sequence shown here is derived from an EMBL/GenBank/DDBJ whole genome shotgun (WGS) entry which is preliminary data.</text>
</comment>
<reference evidence="8" key="1">
    <citation type="journal article" date="2024" name="Gigascience">
        <title>Chromosome-level genome of the poultry shaft louse Menopon gallinae provides insight into the host-switching and adaptive evolution of parasitic lice.</title>
        <authorList>
            <person name="Xu Y."/>
            <person name="Ma L."/>
            <person name="Liu S."/>
            <person name="Liang Y."/>
            <person name="Liu Q."/>
            <person name="He Z."/>
            <person name="Tian L."/>
            <person name="Duan Y."/>
            <person name="Cai W."/>
            <person name="Li H."/>
            <person name="Song F."/>
        </authorList>
    </citation>
    <scope>NUCLEOTIDE SEQUENCE</scope>
    <source>
        <strain evidence="8">Cailab_2023a</strain>
    </source>
</reference>
<dbReference type="GO" id="GO:0005524">
    <property type="term" value="F:ATP binding"/>
    <property type="evidence" value="ECO:0007669"/>
    <property type="project" value="UniProtKB-KW"/>
</dbReference>
<evidence type="ECO:0000256" key="5">
    <source>
        <dbReference type="ARBA" id="ARBA00022840"/>
    </source>
</evidence>
<evidence type="ECO:0000256" key="6">
    <source>
        <dbReference type="SAM" id="MobiDB-lite"/>
    </source>
</evidence>
<keyword evidence="2" id="KW-0547">Nucleotide-binding</keyword>
<dbReference type="Gene3D" id="3.40.50.300">
    <property type="entry name" value="P-loop containing nucleotide triphosphate hydrolases"/>
    <property type="match status" value="1"/>
</dbReference>
<dbReference type="GO" id="GO:0003723">
    <property type="term" value="F:RNA binding"/>
    <property type="evidence" value="ECO:0007669"/>
    <property type="project" value="TreeGrafter"/>
</dbReference>
<dbReference type="GO" id="GO:0004386">
    <property type="term" value="F:helicase activity"/>
    <property type="evidence" value="ECO:0007669"/>
    <property type="project" value="UniProtKB-KW"/>
</dbReference>
<dbReference type="CDD" id="cd17982">
    <property type="entry name" value="DEXHc_DHX37"/>
    <property type="match status" value="1"/>
</dbReference>
<organism evidence="8">
    <name type="scientific">Menopon gallinae</name>
    <name type="common">poultry shaft louse</name>
    <dbReference type="NCBI Taxonomy" id="328185"/>
    <lineage>
        <taxon>Eukaryota</taxon>
        <taxon>Metazoa</taxon>
        <taxon>Ecdysozoa</taxon>
        <taxon>Arthropoda</taxon>
        <taxon>Hexapoda</taxon>
        <taxon>Insecta</taxon>
        <taxon>Pterygota</taxon>
        <taxon>Neoptera</taxon>
        <taxon>Paraneoptera</taxon>
        <taxon>Psocodea</taxon>
        <taxon>Troctomorpha</taxon>
        <taxon>Phthiraptera</taxon>
        <taxon>Amblycera</taxon>
        <taxon>Menoponidae</taxon>
        <taxon>Menopon</taxon>
    </lineage>
</organism>
<dbReference type="GO" id="GO:0005730">
    <property type="term" value="C:nucleolus"/>
    <property type="evidence" value="ECO:0007669"/>
    <property type="project" value="TreeGrafter"/>
</dbReference>
<dbReference type="GO" id="GO:0016787">
    <property type="term" value="F:hydrolase activity"/>
    <property type="evidence" value="ECO:0007669"/>
    <property type="project" value="UniProtKB-KW"/>
</dbReference>
<dbReference type="PANTHER" id="PTHR18934">
    <property type="entry name" value="ATP-DEPENDENT RNA HELICASE"/>
    <property type="match status" value="1"/>
</dbReference>
<dbReference type="GO" id="GO:0000462">
    <property type="term" value="P:maturation of SSU-rRNA from tricistronic rRNA transcript (SSU-rRNA, 5.8S rRNA, LSU-rRNA)"/>
    <property type="evidence" value="ECO:0007669"/>
    <property type="project" value="TreeGrafter"/>
</dbReference>
<keyword evidence="4" id="KW-0347">Helicase</keyword>
<dbReference type="InterPro" id="IPR027417">
    <property type="entry name" value="P-loop_NTPase"/>
</dbReference>
<feature type="region of interest" description="Disordered" evidence="6">
    <location>
        <begin position="168"/>
        <end position="193"/>
    </location>
</feature>
<dbReference type="PROSITE" id="PS00690">
    <property type="entry name" value="DEAH_ATP_HELICASE"/>
    <property type="match status" value="1"/>
</dbReference>
<evidence type="ECO:0000256" key="2">
    <source>
        <dbReference type="ARBA" id="ARBA00022741"/>
    </source>
</evidence>
<feature type="compositionally biased region" description="Basic and acidic residues" evidence="6">
    <location>
        <begin position="49"/>
        <end position="61"/>
    </location>
</feature>
<dbReference type="AlphaFoldDB" id="A0AAW2HBX4"/>
<feature type="region of interest" description="Disordered" evidence="6">
    <location>
        <begin position="49"/>
        <end position="72"/>
    </location>
</feature>
<evidence type="ECO:0000256" key="3">
    <source>
        <dbReference type="ARBA" id="ARBA00022801"/>
    </source>
</evidence>
<gene>
    <name evidence="8" type="ORF">PYX00_009519</name>
</gene>
<evidence type="ECO:0000256" key="4">
    <source>
        <dbReference type="ARBA" id="ARBA00022806"/>
    </source>
</evidence>
<dbReference type="PANTHER" id="PTHR18934:SF99">
    <property type="entry name" value="ATP-DEPENDENT RNA HELICASE DHX37-RELATED"/>
    <property type="match status" value="1"/>
</dbReference>
<feature type="domain" description="Helicase ATP-binding" evidence="7">
    <location>
        <begin position="293"/>
        <end position="460"/>
    </location>
</feature>
<dbReference type="Pfam" id="PF00270">
    <property type="entry name" value="DEAD"/>
    <property type="match status" value="1"/>
</dbReference>
<comment type="similarity">
    <text evidence="1">Belongs to the DEAD box helicase family. DEAH subfamily.</text>
</comment>
<dbReference type="PROSITE" id="PS51192">
    <property type="entry name" value="HELICASE_ATP_BIND_1"/>
    <property type="match status" value="1"/>
</dbReference>
<dbReference type="FunFam" id="3.40.50.300:FF:000895">
    <property type="entry name" value="probable ATP-dependent RNA helicase DHX37"/>
    <property type="match status" value="1"/>
</dbReference>
<protein>
    <recommendedName>
        <fullName evidence="7">Helicase ATP-binding domain-containing protein</fullName>
    </recommendedName>
</protein>
<accession>A0AAW2HBX4</accession>
<feature type="compositionally biased region" description="Basic and acidic residues" evidence="6">
    <location>
        <begin position="229"/>
        <end position="252"/>
    </location>
</feature>
<keyword evidence="5" id="KW-0067">ATP-binding</keyword>
<keyword evidence="3" id="KW-0378">Hydrolase</keyword>